<keyword evidence="3" id="KW-1185">Reference proteome</keyword>
<dbReference type="EMBL" id="JACHGY010000001">
    <property type="protein sequence ID" value="MBB6430895.1"/>
    <property type="molecule type" value="Genomic_DNA"/>
</dbReference>
<sequence>MSRSPRVLPSVLVLSALSVTMHSAPSAHAQDADQLWADFAHYVRIASPELAAEAADGLAAVSPGELLDAVEASDYDDSARLFQRAAGMESISEAATQVQAKIQIARLERSREPERIAADIDTLSKGQRAYENATQRLKAAGQFAAPQMLAALIDRDRASEHPVIMRSMTDIGRPLVAPLSIALPKLAPVAQGQLAEVLGSIGYPQAMPALKQVIENPETDPTARQAAQDALAAIAANSRVTQGASAADLYLALGEGSYRTATANPAELDSYDPDTGTGVVWNYDSKLTVTGGPGLVPVIVPGEIVGDVVAMQAAETALTLNPDLDPALSLFVTANLRRENRLPEGEADRSYSSDRQEPSFYAMVAGPQRLHDVLATALDDQDADLALDAIAALSATASLDALQPLVRGLGYPDRRVRFRSAEALAYAMPKESFTNDFRVVPVLGDAVRQGDSRIALVVGESQDDRNEMISAIAALGFQTIDGESVRAATGLVAVTPGVDMILVQGESSEIERALADSQGNYKLASTPIVALAGPEEQARLSGDFENEGRISVILEGADTLTAAVEQLAASYSGSSLTPEESKEFALSALSLLREIAVSETAYNVNDALPALIEAVQDLRPEVAIAAGDTLSRIDDPSAQAAIGADAISRSGDVQIALLIDLAESANAHGNLISAQMSDDVLALVKSAEDPALAVAAAQAHGALALPTRNAVDLILGR</sequence>
<name>A0A7X0H7U9_9BACT</name>
<dbReference type="AlphaFoldDB" id="A0A7X0H7U9"/>
<gene>
    <name evidence="2" type="ORF">HNQ40_002701</name>
</gene>
<evidence type="ECO:0000313" key="3">
    <source>
        <dbReference type="Proteomes" id="UP000541810"/>
    </source>
</evidence>
<dbReference type="RefSeq" id="WP_184678388.1">
    <property type="nucleotide sequence ID" value="NZ_JACHGY010000001.1"/>
</dbReference>
<dbReference type="SUPFAM" id="SSF48371">
    <property type="entry name" value="ARM repeat"/>
    <property type="match status" value="1"/>
</dbReference>
<evidence type="ECO:0000256" key="1">
    <source>
        <dbReference type="SAM" id="SignalP"/>
    </source>
</evidence>
<evidence type="ECO:0000313" key="2">
    <source>
        <dbReference type="EMBL" id="MBB6430895.1"/>
    </source>
</evidence>
<feature type="chain" id="PRO_5031171990" evidence="1">
    <location>
        <begin position="30"/>
        <end position="717"/>
    </location>
</feature>
<dbReference type="InterPro" id="IPR016024">
    <property type="entry name" value="ARM-type_fold"/>
</dbReference>
<organism evidence="2 3">
    <name type="scientific">Algisphaera agarilytica</name>
    <dbReference type="NCBI Taxonomy" id="1385975"/>
    <lineage>
        <taxon>Bacteria</taxon>
        <taxon>Pseudomonadati</taxon>
        <taxon>Planctomycetota</taxon>
        <taxon>Phycisphaerae</taxon>
        <taxon>Phycisphaerales</taxon>
        <taxon>Phycisphaeraceae</taxon>
        <taxon>Algisphaera</taxon>
    </lineage>
</organism>
<comment type="caution">
    <text evidence="2">The sequence shown here is derived from an EMBL/GenBank/DDBJ whole genome shotgun (WGS) entry which is preliminary data.</text>
</comment>
<proteinExistence type="predicted"/>
<dbReference type="Proteomes" id="UP000541810">
    <property type="component" value="Unassembled WGS sequence"/>
</dbReference>
<reference evidence="2 3" key="1">
    <citation type="submission" date="2020-08" db="EMBL/GenBank/DDBJ databases">
        <title>Genomic Encyclopedia of Type Strains, Phase IV (KMG-IV): sequencing the most valuable type-strain genomes for metagenomic binning, comparative biology and taxonomic classification.</title>
        <authorList>
            <person name="Goeker M."/>
        </authorList>
    </citation>
    <scope>NUCLEOTIDE SEQUENCE [LARGE SCALE GENOMIC DNA]</scope>
    <source>
        <strain evidence="2 3">DSM 103725</strain>
    </source>
</reference>
<protein>
    <submittedName>
        <fullName evidence="2">HEAT repeat protein</fullName>
    </submittedName>
</protein>
<accession>A0A7X0H7U9</accession>
<keyword evidence="1" id="KW-0732">Signal</keyword>
<dbReference type="Gene3D" id="1.25.10.10">
    <property type="entry name" value="Leucine-rich Repeat Variant"/>
    <property type="match status" value="2"/>
</dbReference>
<feature type="signal peptide" evidence="1">
    <location>
        <begin position="1"/>
        <end position="29"/>
    </location>
</feature>
<dbReference type="InterPro" id="IPR011989">
    <property type="entry name" value="ARM-like"/>
</dbReference>